<protein>
    <recommendedName>
        <fullName evidence="3">Serine/threonine protein phosphatase 1</fullName>
    </recommendedName>
</protein>
<dbReference type="Proteomes" id="UP000006073">
    <property type="component" value="Unassembled WGS sequence"/>
</dbReference>
<organism evidence="1 2">
    <name type="scientific">Indibacter alkaliphilus (strain CCUG 57479 / KCTC 22604 / LW1)</name>
    <dbReference type="NCBI Taxonomy" id="1189612"/>
    <lineage>
        <taxon>Bacteria</taxon>
        <taxon>Pseudomonadati</taxon>
        <taxon>Bacteroidota</taxon>
        <taxon>Cytophagia</taxon>
        <taxon>Cytophagales</taxon>
        <taxon>Cyclobacteriaceae</taxon>
    </lineage>
</organism>
<evidence type="ECO:0000313" key="1">
    <source>
        <dbReference type="EMBL" id="EOZ97051.1"/>
    </source>
</evidence>
<dbReference type="eggNOG" id="COG0639">
    <property type="taxonomic scope" value="Bacteria"/>
</dbReference>
<dbReference type="SUPFAM" id="SSF56300">
    <property type="entry name" value="Metallo-dependent phosphatases"/>
    <property type="match status" value="1"/>
</dbReference>
<name>S2DY58_INDAL</name>
<evidence type="ECO:0008006" key="3">
    <source>
        <dbReference type="Google" id="ProtNLM"/>
    </source>
</evidence>
<reference evidence="1 2" key="1">
    <citation type="journal article" date="2013" name="Genome Announc.">
        <title>Draft Genome Sequence of Indibacter alkaliphilus Strain LW1T, Isolated from Lonar Lake, a Haloalkaline Lake in the Buldana District of Maharashtra, India.</title>
        <authorList>
            <person name="Singh A."/>
            <person name="Kumar Jangir P."/>
            <person name="Sharma R."/>
            <person name="Singh A."/>
            <person name="Kumar Pinnaka A."/>
            <person name="Shivaji S."/>
        </authorList>
    </citation>
    <scope>NUCLEOTIDE SEQUENCE [LARGE SCALE GENOMIC DNA]</scope>
    <source>
        <strain evidence="2">CCUG 57479 / KCTC 22604 / LW1</strain>
    </source>
</reference>
<evidence type="ECO:0000313" key="2">
    <source>
        <dbReference type="Proteomes" id="UP000006073"/>
    </source>
</evidence>
<comment type="caution">
    <text evidence="1">The sequence shown here is derived from an EMBL/GenBank/DDBJ whole genome shotgun (WGS) entry which is preliminary data.</text>
</comment>
<gene>
    <name evidence="1" type="ORF">A33Q_1969</name>
</gene>
<keyword evidence="2" id="KW-1185">Reference proteome</keyword>
<accession>S2DY58</accession>
<dbReference type="Gene3D" id="3.60.21.10">
    <property type="match status" value="1"/>
</dbReference>
<dbReference type="STRING" id="1189612.A33Q_1969"/>
<dbReference type="EMBL" id="ALWO02000031">
    <property type="protein sequence ID" value="EOZ97051.1"/>
    <property type="molecule type" value="Genomic_DNA"/>
</dbReference>
<sequence length="153" mass="17347">MMIDYLMEKGNHLNWLNNGGGETLQEFNQQGADPNFYLSWIKNLPLSWNNEHIMVSHAGFSVAADDPFDIRDPNGLLWNRKSLLNIGKVQVIGHTPRLNGKPEFISSSNSWNIDTGAYRNICLTGIKLREDGKFLDAISVPTDKRDLDLEKVF</sequence>
<dbReference type="InterPro" id="IPR029052">
    <property type="entry name" value="Metallo-depent_PP-like"/>
</dbReference>
<proteinExistence type="predicted"/>
<dbReference type="AlphaFoldDB" id="S2DY58"/>